<evidence type="ECO:0000313" key="1">
    <source>
        <dbReference type="EMBL" id="JAD16803.1"/>
    </source>
</evidence>
<proteinExistence type="predicted"/>
<protein>
    <submittedName>
        <fullName evidence="1">Uncharacterized protein</fullName>
    </submittedName>
</protein>
<reference evidence="1" key="1">
    <citation type="submission" date="2014-09" db="EMBL/GenBank/DDBJ databases">
        <authorList>
            <person name="Magalhaes I.L.F."/>
            <person name="Oliveira U."/>
            <person name="Santos F.R."/>
            <person name="Vidigal T.H.D.A."/>
            <person name="Brescovit A.D."/>
            <person name="Santos A.J."/>
        </authorList>
    </citation>
    <scope>NUCLEOTIDE SEQUENCE</scope>
    <source>
        <tissue evidence="1">Shoot tissue taken approximately 20 cm above the soil surface</tissue>
    </source>
</reference>
<dbReference type="AlphaFoldDB" id="A0A0A8XVL7"/>
<sequence>MDSLVKLAGKMLRWARVDNISPASVICMSLKTNPCSVR</sequence>
<organism evidence="1">
    <name type="scientific">Arundo donax</name>
    <name type="common">Giant reed</name>
    <name type="synonym">Donax arundinaceus</name>
    <dbReference type="NCBI Taxonomy" id="35708"/>
    <lineage>
        <taxon>Eukaryota</taxon>
        <taxon>Viridiplantae</taxon>
        <taxon>Streptophyta</taxon>
        <taxon>Embryophyta</taxon>
        <taxon>Tracheophyta</taxon>
        <taxon>Spermatophyta</taxon>
        <taxon>Magnoliopsida</taxon>
        <taxon>Liliopsida</taxon>
        <taxon>Poales</taxon>
        <taxon>Poaceae</taxon>
        <taxon>PACMAD clade</taxon>
        <taxon>Arundinoideae</taxon>
        <taxon>Arundineae</taxon>
        <taxon>Arundo</taxon>
    </lineage>
</organism>
<reference evidence="1" key="2">
    <citation type="journal article" date="2015" name="Data Brief">
        <title>Shoot transcriptome of the giant reed, Arundo donax.</title>
        <authorList>
            <person name="Barrero R.A."/>
            <person name="Guerrero F.D."/>
            <person name="Moolhuijzen P."/>
            <person name="Goolsby J.A."/>
            <person name="Tidwell J."/>
            <person name="Bellgard S.E."/>
            <person name="Bellgard M.I."/>
        </authorList>
    </citation>
    <scope>NUCLEOTIDE SEQUENCE</scope>
    <source>
        <tissue evidence="1">Shoot tissue taken approximately 20 cm above the soil surface</tissue>
    </source>
</reference>
<name>A0A0A8XVL7_ARUDO</name>
<dbReference type="EMBL" id="GBRH01281092">
    <property type="protein sequence ID" value="JAD16803.1"/>
    <property type="molecule type" value="Transcribed_RNA"/>
</dbReference>
<accession>A0A0A8XVL7</accession>